<dbReference type="EMBL" id="JH002603">
    <property type="protein sequence ID" value="EGW07559.1"/>
    <property type="molecule type" value="Genomic_DNA"/>
</dbReference>
<gene>
    <name evidence="1" type="ORF">I79_022958</name>
</gene>
<name>G3IGN8_CRIGR</name>
<evidence type="ECO:0000313" key="1">
    <source>
        <dbReference type="EMBL" id="EGW07559.1"/>
    </source>
</evidence>
<accession>G3IGN8</accession>
<protein>
    <submittedName>
        <fullName evidence="1">Uncharacterized protein</fullName>
    </submittedName>
</protein>
<dbReference type="InParanoid" id="G3IGN8"/>
<organism evidence="1 2">
    <name type="scientific">Cricetulus griseus</name>
    <name type="common">Chinese hamster</name>
    <name type="synonym">Cricetulus barabensis griseus</name>
    <dbReference type="NCBI Taxonomy" id="10029"/>
    <lineage>
        <taxon>Eukaryota</taxon>
        <taxon>Metazoa</taxon>
        <taxon>Chordata</taxon>
        <taxon>Craniata</taxon>
        <taxon>Vertebrata</taxon>
        <taxon>Euteleostomi</taxon>
        <taxon>Mammalia</taxon>
        <taxon>Eutheria</taxon>
        <taxon>Euarchontoglires</taxon>
        <taxon>Glires</taxon>
        <taxon>Rodentia</taxon>
        <taxon>Myomorpha</taxon>
        <taxon>Muroidea</taxon>
        <taxon>Cricetidae</taxon>
        <taxon>Cricetinae</taxon>
        <taxon>Cricetulus</taxon>
    </lineage>
</organism>
<dbReference type="Proteomes" id="UP000001075">
    <property type="component" value="Unassembled WGS sequence"/>
</dbReference>
<reference evidence="2" key="1">
    <citation type="journal article" date="2011" name="Nat. Biotechnol.">
        <title>The genomic sequence of the Chinese hamster ovary (CHO)-K1 cell line.</title>
        <authorList>
            <person name="Xu X."/>
            <person name="Nagarajan H."/>
            <person name="Lewis N.E."/>
            <person name="Pan S."/>
            <person name="Cai Z."/>
            <person name="Liu X."/>
            <person name="Chen W."/>
            <person name="Xie M."/>
            <person name="Wang W."/>
            <person name="Hammond S."/>
            <person name="Andersen M.R."/>
            <person name="Neff N."/>
            <person name="Passarelli B."/>
            <person name="Koh W."/>
            <person name="Fan H.C."/>
            <person name="Wang J."/>
            <person name="Gui Y."/>
            <person name="Lee K.H."/>
            <person name="Betenbaugh M.J."/>
            <person name="Quake S.R."/>
            <person name="Famili I."/>
            <person name="Palsson B.O."/>
            <person name="Wang J."/>
        </authorList>
    </citation>
    <scope>NUCLEOTIDE SEQUENCE [LARGE SCALE GENOMIC DNA]</scope>
    <source>
        <strain evidence="2">CHO K1 cell line</strain>
    </source>
</reference>
<proteinExistence type="predicted"/>
<dbReference type="AlphaFoldDB" id="G3IGN8"/>
<sequence>MVLWAFNANLQVWGRGIKTSILRSSCSSQADSFSKKKKVNIFKDCHLDRLQRPFIPFPHVMQKPEGTKHSDLI</sequence>
<evidence type="ECO:0000313" key="2">
    <source>
        <dbReference type="Proteomes" id="UP000001075"/>
    </source>
</evidence>